<dbReference type="RefSeq" id="WP_094205664.1">
    <property type="nucleotide sequence ID" value="NZ_NDYC01000019.1"/>
</dbReference>
<dbReference type="Gene3D" id="3.40.50.300">
    <property type="entry name" value="P-loop containing nucleotide triphosphate hydrolases"/>
    <property type="match status" value="1"/>
</dbReference>
<protein>
    <recommendedName>
        <fullName evidence="10">tRNA dimethylallyltransferase</fullName>
        <ecNumber evidence="10">2.5.1.75</ecNumber>
    </recommendedName>
    <alternativeName>
        <fullName evidence="10">Dimethylallyl diphosphate:tRNA dimethylallyltransferase</fullName>
        <shortName evidence="10">DMAPP:tRNA dimethylallyltransferase</shortName>
        <shortName evidence="10">DMATase</shortName>
    </alternativeName>
    <alternativeName>
        <fullName evidence="10">Isopentenyl-diphosphate:tRNA isopentenyltransferase</fullName>
        <shortName evidence="10">IPP transferase</shortName>
        <shortName evidence="10">IPPT</shortName>
        <shortName evidence="10">IPTase</shortName>
    </alternativeName>
</protein>
<dbReference type="Gene3D" id="1.10.20.140">
    <property type="match status" value="1"/>
</dbReference>
<comment type="caution">
    <text evidence="10">Lacks conserved residue(s) required for the propagation of feature annotation.</text>
</comment>
<comment type="similarity">
    <text evidence="3 10 13">Belongs to the IPP transferase family.</text>
</comment>
<organism evidence="14 15">
    <name type="scientific">Finegoldia magna</name>
    <name type="common">Peptostreptococcus magnus</name>
    <dbReference type="NCBI Taxonomy" id="1260"/>
    <lineage>
        <taxon>Bacteria</taxon>
        <taxon>Bacillati</taxon>
        <taxon>Bacillota</taxon>
        <taxon>Tissierellia</taxon>
        <taxon>Tissierellales</taxon>
        <taxon>Peptoniphilaceae</taxon>
        <taxon>Finegoldia</taxon>
    </lineage>
</organism>
<comment type="caution">
    <text evidence="14">The sequence shown here is derived from an EMBL/GenBank/DDBJ whole genome shotgun (WGS) entry which is preliminary data.</text>
</comment>
<evidence type="ECO:0000313" key="14">
    <source>
        <dbReference type="EMBL" id="OXZ27543.1"/>
    </source>
</evidence>
<keyword evidence="6 10" id="KW-0547">Nucleotide-binding</keyword>
<dbReference type="GO" id="GO:0005524">
    <property type="term" value="F:ATP binding"/>
    <property type="evidence" value="ECO:0007669"/>
    <property type="project" value="UniProtKB-UniRule"/>
</dbReference>
<dbReference type="InterPro" id="IPR027417">
    <property type="entry name" value="P-loop_NTPase"/>
</dbReference>
<comment type="function">
    <text evidence="2 10 12">Catalyzes the transfer of a dimethylallyl group onto the adenine at position 37 in tRNAs that read codons beginning with uridine, leading to the formation of N6-(dimethylallyl)adenosine (i(6)A).</text>
</comment>
<dbReference type="GO" id="GO:0006400">
    <property type="term" value="P:tRNA modification"/>
    <property type="evidence" value="ECO:0007669"/>
    <property type="project" value="TreeGrafter"/>
</dbReference>
<evidence type="ECO:0000256" key="10">
    <source>
        <dbReference type="HAMAP-Rule" id="MF_00185"/>
    </source>
</evidence>
<gene>
    <name evidence="10" type="primary">miaA</name>
    <name evidence="14" type="ORF">B9N49_04235</name>
</gene>
<proteinExistence type="inferred from homology"/>
<dbReference type="NCBIfam" id="TIGR00174">
    <property type="entry name" value="miaA"/>
    <property type="match status" value="1"/>
</dbReference>
<evidence type="ECO:0000256" key="5">
    <source>
        <dbReference type="ARBA" id="ARBA00022694"/>
    </source>
</evidence>
<accession>A0A233V581</accession>
<dbReference type="GO" id="GO:0052381">
    <property type="term" value="F:tRNA dimethylallyltransferase activity"/>
    <property type="evidence" value="ECO:0007669"/>
    <property type="project" value="UniProtKB-UniRule"/>
</dbReference>
<dbReference type="EMBL" id="NDYC01000019">
    <property type="protein sequence ID" value="OXZ27543.1"/>
    <property type="molecule type" value="Genomic_DNA"/>
</dbReference>
<reference evidence="15" key="1">
    <citation type="submission" date="2017-04" db="EMBL/GenBank/DDBJ databases">
        <title>Finegoldia magna isolated from orthopedic joint implant-associated infections.</title>
        <authorList>
            <person name="Bjorklund S."/>
            <person name="Bruggemann H."/>
            <person name="Jensen A."/>
            <person name="Hellmark B."/>
            <person name="Soderquist B."/>
        </authorList>
    </citation>
    <scope>NUCLEOTIDE SEQUENCE [LARGE SCALE GENOMIC DNA]</scope>
    <source>
        <strain evidence="15">CCUG 54800</strain>
    </source>
</reference>
<comment type="subunit">
    <text evidence="10">Monomer.</text>
</comment>
<evidence type="ECO:0000256" key="2">
    <source>
        <dbReference type="ARBA" id="ARBA00003213"/>
    </source>
</evidence>
<evidence type="ECO:0000256" key="3">
    <source>
        <dbReference type="ARBA" id="ARBA00005842"/>
    </source>
</evidence>
<evidence type="ECO:0000256" key="9">
    <source>
        <dbReference type="ARBA" id="ARBA00049563"/>
    </source>
</evidence>
<keyword evidence="5 10" id="KW-0819">tRNA processing</keyword>
<evidence type="ECO:0000256" key="12">
    <source>
        <dbReference type="RuleBase" id="RU003784"/>
    </source>
</evidence>
<dbReference type="SUPFAM" id="SSF52540">
    <property type="entry name" value="P-loop containing nucleoside triphosphate hydrolases"/>
    <property type="match status" value="2"/>
</dbReference>
<comment type="cofactor">
    <cofactor evidence="1 10">
        <name>Mg(2+)</name>
        <dbReference type="ChEBI" id="CHEBI:18420"/>
    </cofactor>
</comment>
<keyword evidence="7 10" id="KW-0067">ATP-binding</keyword>
<evidence type="ECO:0000313" key="15">
    <source>
        <dbReference type="Proteomes" id="UP000215413"/>
    </source>
</evidence>
<evidence type="ECO:0000256" key="11">
    <source>
        <dbReference type="RuleBase" id="RU003783"/>
    </source>
</evidence>
<dbReference type="PANTHER" id="PTHR11088:SF60">
    <property type="entry name" value="TRNA DIMETHYLALLYLTRANSFERASE"/>
    <property type="match status" value="1"/>
</dbReference>
<evidence type="ECO:0000256" key="4">
    <source>
        <dbReference type="ARBA" id="ARBA00022679"/>
    </source>
</evidence>
<evidence type="ECO:0000256" key="1">
    <source>
        <dbReference type="ARBA" id="ARBA00001946"/>
    </source>
</evidence>
<dbReference type="EC" id="2.5.1.75" evidence="10"/>
<sequence length="314" mass="37288">MKKKCIVIVGPTGVGKTRLSIFLAKRLNSQIISADSMQIYKYMDIGTAKVEPKYQKEIKHHLIDIVEPDENFNVEQFQSLCIEKIEEISSKNKIPIIVGGTGLYINSITHKLEFNTVKSDEKLRYELEDIAESQGNQKLHEILEDIDTESANKIHMNNVRRVIRAIEVYKLTGHKFSEINDKFDHYNDDYDFYIIGLNDDRHILYERINQRVDEMIGEGFMAECKYIYEMTDENSQSIQAIGYREAFMYLNNEISFKDMVSLMKKNSRKYAKRQLTWFRQDERIHWMNLEDFKKFEDIEQICLKNVKEWLYDKR</sequence>
<feature type="site" description="Interaction with substrate tRNA" evidence="10">
    <location>
        <position position="101"/>
    </location>
</feature>
<evidence type="ECO:0000256" key="8">
    <source>
        <dbReference type="ARBA" id="ARBA00022842"/>
    </source>
</evidence>
<evidence type="ECO:0000256" key="6">
    <source>
        <dbReference type="ARBA" id="ARBA00022741"/>
    </source>
</evidence>
<dbReference type="AlphaFoldDB" id="A0A233V581"/>
<feature type="site" description="Interaction with substrate tRNA" evidence="10">
    <location>
        <position position="124"/>
    </location>
</feature>
<dbReference type="HAMAP" id="MF_00185">
    <property type="entry name" value="IPP_trans"/>
    <property type="match status" value="1"/>
</dbReference>
<dbReference type="InterPro" id="IPR018022">
    <property type="entry name" value="IPT"/>
</dbReference>
<keyword evidence="8 10" id="KW-0460">Magnesium</keyword>
<name>A0A233V581_FINMA</name>
<dbReference type="InterPro" id="IPR039657">
    <property type="entry name" value="Dimethylallyltransferase"/>
</dbReference>
<feature type="binding site" evidence="10">
    <location>
        <begin position="10"/>
        <end position="17"/>
    </location>
    <ligand>
        <name>ATP</name>
        <dbReference type="ChEBI" id="CHEBI:30616"/>
    </ligand>
</feature>
<dbReference type="Pfam" id="PF01715">
    <property type="entry name" value="IPPT"/>
    <property type="match status" value="1"/>
</dbReference>
<feature type="region of interest" description="Interaction with substrate tRNA" evidence="10">
    <location>
        <begin position="35"/>
        <end position="38"/>
    </location>
</feature>
<comment type="catalytic activity">
    <reaction evidence="9 10 11">
        <text>adenosine(37) in tRNA + dimethylallyl diphosphate = N(6)-dimethylallyladenosine(37) in tRNA + diphosphate</text>
        <dbReference type="Rhea" id="RHEA:26482"/>
        <dbReference type="Rhea" id="RHEA-COMP:10162"/>
        <dbReference type="Rhea" id="RHEA-COMP:10375"/>
        <dbReference type="ChEBI" id="CHEBI:33019"/>
        <dbReference type="ChEBI" id="CHEBI:57623"/>
        <dbReference type="ChEBI" id="CHEBI:74411"/>
        <dbReference type="ChEBI" id="CHEBI:74415"/>
        <dbReference type="EC" id="2.5.1.75"/>
    </reaction>
</comment>
<evidence type="ECO:0000256" key="13">
    <source>
        <dbReference type="RuleBase" id="RU003785"/>
    </source>
</evidence>
<dbReference type="PANTHER" id="PTHR11088">
    <property type="entry name" value="TRNA DIMETHYLALLYLTRANSFERASE"/>
    <property type="match status" value="1"/>
</dbReference>
<dbReference type="Proteomes" id="UP000215413">
    <property type="component" value="Unassembled WGS sequence"/>
</dbReference>
<evidence type="ECO:0000256" key="7">
    <source>
        <dbReference type="ARBA" id="ARBA00022840"/>
    </source>
</evidence>
<keyword evidence="4 10" id="KW-0808">Transferase</keyword>
<feature type="binding site" evidence="10">
    <location>
        <begin position="12"/>
        <end position="17"/>
    </location>
    <ligand>
        <name>substrate</name>
    </ligand>
</feature>